<dbReference type="SUPFAM" id="SSF53335">
    <property type="entry name" value="S-adenosyl-L-methionine-dependent methyltransferases"/>
    <property type="match status" value="1"/>
</dbReference>
<dbReference type="Proteomes" id="UP000007754">
    <property type="component" value="Chromosome 28"/>
</dbReference>
<evidence type="ECO:0000313" key="2">
    <source>
        <dbReference type="Ensembl" id="ENSTGUP00000025741.1"/>
    </source>
</evidence>
<organism evidence="2 3">
    <name type="scientific">Taeniopygia guttata</name>
    <name type="common">Zebra finch</name>
    <name type="synonym">Poephila guttata</name>
    <dbReference type="NCBI Taxonomy" id="59729"/>
    <lineage>
        <taxon>Eukaryota</taxon>
        <taxon>Metazoa</taxon>
        <taxon>Chordata</taxon>
        <taxon>Craniata</taxon>
        <taxon>Vertebrata</taxon>
        <taxon>Euteleostomi</taxon>
        <taxon>Archelosauria</taxon>
        <taxon>Archosauria</taxon>
        <taxon>Dinosauria</taxon>
        <taxon>Saurischia</taxon>
        <taxon>Theropoda</taxon>
        <taxon>Coelurosauria</taxon>
        <taxon>Aves</taxon>
        <taxon>Neognathae</taxon>
        <taxon>Neoaves</taxon>
        <taxon>Telluraves</taxon>
        <taxon>Australaves</taxon>
        <taxon>Passeriformes</taxon>
        <taxon>Passeroidea</taxon>
        <taxon>Estrildidae</taxon>
        <taxon>Estrildinae</taxon>
        <taxon>Taeniopygia</taxon>
    </lineage>
</organism>
<dbReference type="AlphaFoldDB" id="A0A674GTJ9"/>
<evidence type="ECO:0000256" key="1">
    <source>
        <dbReference type="SAM" id="MobiDB-lite"/>
    </source>
</evidence>
<dbReference type="GO" id="GO:0006601">
    <property type="term" value="P:creatine biosynthetic process"/>
    <property type="evidence" value="ECO:0007669"/>
    <property type="project" value="Ensembl"/>
</dbReference>
<reference evidence="2 3" key="1">
    <citation type="journal article" date="2010" name="Nature">
        <title>The genome of a songbird.</title>
        <authorList>
            <person name="Warren W.C."/>
            <person name="Clayton D.F."/>
            <person name="Ellegren H."/>
            <person name="Arnold A.P."/>
            <person name="Hillier L.W."/>
            <person name="Kunstner A."/>
            <person name="Searle S."/>
            <person name="White S."/>
            <person name="Vilella A.J."/>
            <person name="Fairley S."/>
            <person name="Heger A."/>
            <person name="Kong L."/>
            <person name="Ponting C.P."/>
            <person name="Jarvis E.D."/>
            <person name="Mello C.V."/>
            <person name="Minx P."/>
            <person name="Lovell P."/>
            <person name="Velho T.A."/>
            <person name="Ferris M."/>
            <person name="Balakrishnan C.N."/>
            <person name="Sinha S."/>
            <person name="Blatti C."/>
            <person name="London S.E."/>
            <person name="Li Y."/>
            <person name="Lin Y.C."/>
            <person name="George J."/>
            <person name="Sweedler J."/>
            <person name="Southey B."/>
            <person name="Gunaratne P."/>
            <person name="Watson M."/>
            <person name="Nam K."/>
            <person name="Backstrom N."/>
            <person name="Smeds L."/>
            <person name="Nabholz B."/>
            <person name="Itoh Y."/>
            <person name="Whitney O."/>
            <person name="Pfenning A.R."/>
            <person name="Howard J."/>
            <person name="Volker M."/>
            <person name="Skinner B.M."/>
            <person name="Griffin D.K."/>
            <person name="Ye L."/>
            <person name="McLaren W.M."/>
            <person name="Flicek P."/>
            <person name="Quesada V."/>
            <person name="Velasco G."/>
            <person name="Lopez-Otin C."/>
            <person name="Puente X.S."/>
            <person name="Olender T."/>
            <person name="Lancet D."/>
            <person name="Smit A.F."/>
            <person name="Hubley R."/>
            <person name="Konkel M.K."/>
            <person name="Walker J.A."/>
            <person name="Batzer M.A."/>
            <person name="Gu W."/>
            <person name="Pollock D.D."/>
            <person name="Chen L."/>
            <person name="Cheng Z."/>
            <person name="Eichler E.E."/>
            <person name="Stapley J."/>
            <person name="Slate J."/>
            <person name="Ekblom R."/>
            <person name="Birkhead T."/>
            <person name="Burke T."/>
            <person name="Burt D."/>
            <person name="Scharff C."/>
            <person name="Adam I."/>
            <person name="Richard H."/>
            <person name="Sultan M."/>
            <person name="Soldatov A."/>
            <person name="Lehrach H."/>
            <person name="Edwards S.V."/>
            <person name="Yang S.P."/>
            <person name="Li X."/>
            <person name="Graves T."/>
            <person name="Fulton L."/>
            <person name="Nelson J."/>
            <person name="Chinwalla A."/>
            <person name="Hou S."/>
            <person name="Mardis E.R."/>
            <person name="Wilson R.K."/>
        </authorList>
    </citation>
    <scope>NUCLEOTIDE SEQUENCE [LARGE SCALE GENOMIC DNA]</scope>
</reference>
<dbReference type="GO" id="GO:0007283">
    <property type="term" value="P:spermatogenesis"/>
    <property type="evidence" value="ECO:0007669"/>
    <property type="project" value="Ensembl"/>
</dbReference>
<feature type="compositionally biased region" description="Low complexity" evidence="1">
    <location>
        <begin position="56"/>
        <end position="69"/>
    </location>
</feature>
<dbReference type="GeneTree" id="ENSGT00390000018061"/>
<dbReference type="Ensembl" id="ENSTGUT00000024842.1">
    <property type="protein sequence ID" value="ENSTGUP00000025741.1"/>
    <property type="gene ID" value="ENSTGUG00000000873.2"/>
</dbReference>
<name>A0A674GTJ9_TAEGU</name>
<evidence type="ECO:0000313" key="3">
    <source>
        <dbReference type="Proteomes" id="UP000007754"/>
    </source>
</evidence>
<dbReference type="GO" id="GO:0009887">
    <property type="term" value="P:animal organ morphogenesis"/>
    <property type="evidence" value="ECO:0007669"/>
    <property type="project" value="Ensembl"/>
</dbReference>
<sequence>MQPPPVQALLVLGVFPWQREGWTLFVLTGISWGAKGQQVTVRGAPRGTAGDGDMGLLPTSPLSASSTAPNPHPKSPVWGKEGQNSGVGVFGAEKSASCACWAAPAGGRVLEVGFGMAIAASKVQQFGIEEHWIIECNEGVFRRLEQWAEAQPHKVVPLKGLWEDVVPTLPDGHFSGAPQGLSLLTACSRAGILYDTYPLSEDTWHTHQFNFIKGHAFRLLRPGGVLTYCNLTSWGELLKTRYSDIEKMFEETQVGPLLEAGFRRENISTRVMELQPPRECRYYSHPRMITPTVLKH</sequence>
<proteinExistence type="predicted"/>
<dbReference type="GO" id="GO:0005737">
    <property type="term" value="C:cytoplasm"/>
    <property type="evidence" value="ECO:0007669"/>
    <property type="project" value="TreeGrafter"/>
</dbReference>
<dbReference type="PANTHER" id="PTHR32379:SF1">
    <property type="entry name" value="GUANIDINOACETATE N-METHYLTRANSFERASE"/>
    <property type="match status" value="1"/>
</dbReference>
<dbReference type="InterPro" id="IPR051038">
    <property type="entry name" value="RMT2/GAMT_Mtase"/>
</dbReference>
<protein>
    <submittedName>
        <fullName evidence="2">Guanidinoacetate N-methyltransferase</fullName>
    </submittedName>
</protein>
<reference evidence="2" key="2">
    <citation type="submission" date="2025-08" db="UniProtKB">
        <authorList>
            <consortium name="Ensembl"/>
        </authorList>
    </citation>
    <scope>IDENTIFICATION</scope>
</reference>
<dbReference type="PANTHER" id="PTHR32379">
    <property type="entry name" value="GUANIDINOACETATE N-METHYLTRANSFERASE"/>
    <property type="match status" value="1"/>
</dbReference>
<dbReference type="GO" id="GO:0030731">
    <property type="term" value="F:guanidinoacetate N-methyltransferase activity"/>
    <property type="evidence" value="ECO:0007669"/>
    <property type="project" value="Ensembl"/>
</dbReference>
<gene>
    <name evidence="2" type="primary">GAMT</name>
</gene>
<dbReference type="GO" id="GO:0005634">
    <property type="term" value="C:nucleus"/>
    <property type="evidence" value="ECO:0007669"/>
    <property type="project" value="TreeGrafter"/>
</dbReference>
<accession>A0A674GTJ9</accession>
<keyword evidence="3" id="KW-1185">Reference proteome</keyword>
<feature type="region of interest" description="Disordered" evidence="1">
    <location>
        <begin position="42"/>
        <end position="77"/>
    </location>
</feature>
<dbReference type="CDD" id="cd02440">
    <property type="entry name" value="AdoMet_MTases"/>
    <property type="match status" value="1"/>
</dbReference>
<dbReference type="InParanoid" id="A0A674GTJ9"/>
<dbReference type="GO" id="GO:0040014">
    <property type="term" value="P:regulation of multicellular organism growth"/>
    <property type="evidence" value="ECO:0007669"/>
    <property type="project" value="Ensembl"/>
</dbReference>
<reference evidence="2" key="3">
    <citation type="submission" date="2025-09" db="UniProtKB">
        <authorList>
            <consortium name="Ensembl"/>
        </authorList>
    </citation>
    <scope>IDENTIFICATION</scope>
</reference>
<dbReference type="InterPro" id="IPR029063">
    <property type="entry name" value="SAM-dependent_MTases_sf"/>
</dbReference>
<dbReference type="Gene3D" id="3.40.50.150">
    <property type="entry name" value="Vaccinia Virus protein VP39"/>
    <property type="match status" value="1"/>
</dbReference>